<protein>
    <submittedName>
        <fullName evidence="2">Uncharacterized protein</fullName>
    </submittedName>
</protein>
<feature type="region of interest" description="Disordered" evidence="1">
    <location>
        <begin position="91"/>
        <end position="140"/>
    </location>
</feature>
<keyword evidence="3" id="KW-1185">Reference proteome</keyword>
<comment type="caution">
    <text evidence="2">The sequence shown here is derived from an EMBL/GenBank/DDBJ whole genome shotgun (WGS) entry which is preliminary data.</text>
</comment>
<gene>
    <name evidence="2" type="ORF">Cob_v002466</name>
</gene>
<feature type="region of interest" description="Disordered" evidence="1">
    <location>
        <begin position="1"/>
        <end position="47"/>
    </location>
</feature>
<dbReference type="Proteomes" id="UP000014480">
    <property type="component" value="Unassembled WGS sequence"/>
</dbReference>
<feature type="compositionally biased region" description="Polar residues" evidence="1">
    <location>
        <begin position="119"/>
        <end position="140"/>
    </location>
</feature>
<dbReference type="EMBL" id="AMCV02000004">
    <property type="protein sequence ID" value="TDZ24898.1"/>
    <property type="molecule type" value="Genomic_DNA"/>
</dbReference>
<evidence type="ECO:0000313" key="2">
    <source>
        <dbReference type="EMBL" id="TDZ24898.1"/>
    </source>
</evidence>
<dbReference type="AlphaFoldDB" id="A0A484G413"/>
<evidence type="ECO:0000256" key="1">
    <source>
        <dbReference type="SAM" id="MobiDB-lite"/>
    </source>
</evidence>
<reference evidence="3" key="1">
    <citation type="journal article" date="2013" name="New Phytol.">
        <title>Comparative genomic and transcriptomic analyses reveal the hemibiotrophic stage shift of Colletotrichum fungi.</title>
        <authorList>
            <person name="Gan P."/>
            <person name="Ikeda K."/>
            <person name="Irieda H."/>
            <person name="Narusaka M."/>
            <person name="O'Connell R.J."/>
            <person name="Narusaka Y."/>
            <person name="Takano Y."/>
            <person name="Kubo Y."/>
            <person name="Shirasu K."/>
        </authorList>
    </citation>
    <scope>NUCLEOTIDE SEQUENCE [LARGE SCALE GENOMIC DNA]</scope>
    <source>
        <strain evidence="3">104-T / ATCC 96160 / CBS 514.97 / LARS 414 / MAFF 240422</strain>
    </source>
</reference>
<proteinExistence type="predicted"/>
<sequence length="140" mass="15782">METLDSIPCTDRYVNNGRPLSSASPHYSPQRQASYSERDYTRPHQPALLLPTSLIPTRRSSSSGYYQQHFHHYETIEEAFDSFPASPEEIMRLPSGSFNSEIPGHPGRSFTFPEAARDSISSSGNPSCRRSNSAPQTRYR</sequence>
<feature type="compositionally biased region" description="Polar residues" evidence="1">
    <location>
        <begin position="18"/>
        <end position="35"/>
    </location>
</feature>
<reference evidence="3" key="2">
    <citation type="journal article" date="2019" name="Mol. Plant Microbe Interact.">
        <title>Genome sequence resources for four phytopathogenic fungi from the Colletotrichum orbiculare species complex.</title>
        <authorList>
            <person name="Gan P."/>
            <person name="Tsushima A."/>
            <person name="Narusaka M."/>
            <person name="Narusaka Y."/>
            <person name="Takano Y."/>
            <person name="Kubo Y."/>
            <person name="Shirasu K."/>
        </authorList>
    </citation>
    <scope>GENOME REANNOTATION</scope>
    <source>
        <strain evidence="3">104-T / ATCC 96160 / CBS 514.97 / LARS 414 / MAFF 240422</strain>
    </source>
</reference>
<accession>A0A484G413</accession>
<evidence type="ECO:0000313" key="3">
    <source>
        <dbReference type="Proteomes" id="UP000014480"/>
    </source>
</evidence>
<name>A0A484G413_COLOR</name>
<organism evidence="2 3">
    <name type="scientific">Colletotrichum orbiculare (strain 104-T / ATCC 96160 / CBS 514.97 / LARS 414 / MAFF 240422)</name>
    <name type="common">Cucumber anthracnose fungus</name>
    <name type="synonym">Colletotrichum lagenarium</name>
    <dbReference type="NCBI Taxonomy" id="1213857"/>
    <lineage>
        <taxon>Eukaryota</taxon>
        <taxon>Fungi</taxon>
        <taxon>Dikarya</taxon>
        <taxon>Ascomycota</taxon>
        <taxon>Pezizomycotina</taxon>
        <taxon>Sordariomycetes</taxon>
        <taxon>Hypocreomycetidae</taxon>
        <taxon>Glomerellales</taxon>
        <taxon>Glomerellaceae</taxon>
        <taxon>Colletotrichum</taxon>
        <taxon>Colletotrichum orbiculare species complex</taxon>
    </lineage>
</organism>